<comment type="similarity">
    <text evidence="2">Belongs to the phytoene/squalene synthase family.</text>
</comment>
<dbReference type="GO" id="GO:0051996">
    <property type="term" value="F:squalene synthase [NAD(P)H] activity"/>
    <property type="evidence" value="ECO:0007669"/>
    <property type="project" value="InterPro"/>
</dbReference>
<dbReference type="InterPro" id="IPR044843">
    <property type="entry name" value="Trans_IPPS_bact-type"/>
</dbReference>
<dbReference type="InterPro" id="IPR033904">
    <property type="entry name" value="Trans_IPPS_HH"/>
</dbReference>
<accession>A0A833J5G1</accession>
<dbReference type="SFLD" id="SFLDS00005">
    <property type="entry name" value="Isoprenoid_Synthase_Type_I"/>
    <property type="match status" value="1"/>
</dbReference>
<name>A0A833J5G1_9HYPH</name>
<keyword evidence="4" id="KW-0125">Carotenoid biosynthesis</keyword>
<dbReference type="Proteomes" id="UP000469949">
    <property type="component" value="Unassembled WGS sequence"/>
</dbReference>
<dbReference type="InterPro" id="IPR002060">
    <property type="entry name" value="Squ/phyt_synthse"/>
</dbReference>
<gene>
    <name evidence="6" type="ORF">F8B43_3023</name>
</gene>
<evidence type="ECO:0000313" key="7">
    <source>
        <dbReference type="Proteomes" id="UP000469949"/>
    </source>
</evidence>
<reference evidence="6 7" key="1">
    <citation type="submission" date="2019-10" db="EMBL/GenBank/DDBJ databases">
        <title>Draft Genome Sequence of the Caffeine Degrading Methylotroph Methylorubrum populi PINKEL.</title>
        <authorList>
            <person name="Dawson S.C."/>
            <person name="Zhang X."/>
            <person name="Wright M.E."/>
            <person name="Sharma G."/>
            <person name="Langner J.T."/>
            <person name="Ditty J.L."/>
            <person name="Subuyuj G.A."/>
        </authorList>
    </citation>
    <scope>NUCLEOTIDE SEQUENCE [LARGE SCALE GENOMIC DNA]</scope>
    <source>
        <strain evidence="6 7">Pinkel</strain>
    </source>
</reference>
<organism evidence="6 7">
    <name type="scientific">Methylorubrum populi</name>
    <dbReference type="NCBI Taxonomy" id="223967"/>
    <lineage>
        <taxon>Bacteria</taxon>
        <taxon>Pseudomonadati</taxon>
        <taxon>Pseudomonadota</taxon>
        <taxon>Alphaproteobacteria</taxon>
        <taxon>Hyphomicrobiales</taxon>
        <taxon>Methylobacteriaceae</taxon>
        <taxon>Methylorubrum</taxon>
    </lineage>
</organism>
<dbReference type="AlphaFoldDB" id="A0A833J5G1"/>
<dbReference type="FunFam" id="1.10.600.10:FF:000020">
    <property type="entry name" value="Phytoene synthase"/>
    <property type="match status" value="1"/>
</dbReference>
<dbReference type="Gene3D" id="1.10.600.10">
    <property type="entry name" value="Farnesyl Diphosphate Synthase"/>
    <property type="match status" value="1"/>
</dbReference>
<evidence type="ECO:0000256" key="4">
    <source>
        <dbReference type="ARBA" id="ARBA00022746"/>
    </source>
</evidence>
<comment type="caution">
    <text evidence="6">The sequence shown here is derived from an EMBL/GenBank/DDBJ whole genome shotgun (WGS) entry which is preliminary data.</text>
</comment>
<dbReference type="CDD" id="cd00683">
    <property type="entry name" value="Trans_IPPS_HH"/>
    <property type="match status" value="1"/>
</dbReference>
<dbReference type="EMBL" id="WEKV01000010">
    <property type="protein sequence ID" value="KAB7784990.1"/>
    <property type="molecule type" value="Genomic_DNA"/>
</dbReference>
<evidence type="ECO:0000256" key="1">
    <source>
        <dbReference type="ARBA" id="ARBA00004684"/>
    </source>
</evidence>
<dbReference type="InterPro" id="IPR019845">
    <property type="entry name" value="Squalene/phytoene_synthase_CS"/>
</dbReference>
<evidence type="ECO:0000256" key="3">
    <source>
        <dbReference type="ARBA" id="ARBA00022679"/>
    </source>
</evidence>
<protein>
    <submittedName>
        <fullName evidence="6">Phytoene synthase</fullName>
        <ecNumber evidence="6">2.5.1.32</ecNumber>
    </submittedName>
</protein>
<dbReference type="GO" id="GO:0004311">
    <property type="term" value="F:geranylgeranyl diphosphate synthase activity"/>
    <property type="evidence" value="ECO:0007669"/>
    <property type="project" value="InterPro"/>
</dbReference>
<evidence type="ECO:0000313" key="6">
    <source>
        <dbReference type="EMBL" id="KAB7784990.1"/>
    </source>
</evidence>
<comment type="cofactor">
    <cofactor evidence="5">
        <name>ATP</name>
        <dbReference type="ChEBI" id="CHEBI:30616"/>
    </cofactor>
</comment>
<dbReference type="Pfam" id="PF00494">
    <property type="entry name" value="SQS_PSY"/>
    <property type="match status" value="1"/>
</dbReference>
<dbReference type="PROSITE" id="PS01044">
    <property type="entry name" value="SQUALEN_PHYTOEN_SYN_1"/>
    <property type="match status" value="1"/>
</dbReference>
<comment type="pathway">
    <text evidence="1">Carotenoid biosynthesis; phytoene biosynthesis.</text>
</comment>
<evidence type="ECO:0000256" key="5">
    <source>
        <dbReference type="ARBA" id="ARBA00053028"/>
    </source>
</evidence>
<dbReference type="SFLD" id="SFLDG01212">
    <property type="entry name" value="Phytoene_synthase_like"/>
    <property type="match status" value="1"/>
</dbReference>
<dbReference type="SUPFAM" id="SSF48576">
    <property type="entry name" value="Terpenoid synthases"/>
    <property type="match status" value="1"/>
</dbReference>
<dbReference type="PANTHER" id="PTHR31480">
    <property type="entry name" value="BIFUNCTIONAL LYCOPENE CYCLASE/PHYTOENE SYNTHASE"/>
    <property type="match status" value="1"/>
</dbReference>
<dbReference type="GO" id="GO:0016117">
    <property type="term" value="P:carotenoid biosynthetic process"/>
    <property type="evidence" value="ECO:0007669"/>
    <property type="project" value="UniProtKB-KW"/>
</dbReference>
<dbReference type="RefSeq" id="WP_152277453.1">
    <property type="nucleotide sequence ID" value="NZ_WEKV01000010.1"/>
</dbReference>
<evidence type="ECO:0000256" key="2">
    <source>
        <dbReference type="ARBA" id="ARBA00006251"/>
    </source>
</evidence>
<dbReference type="EC" id="2.5.1.32" evidence="6"/>
<proteinExistence type="inferred from homology"/>
<dbReference type="SFLD" id="SFLDG01018">
    <property type="entry name" value="Squalene/Phytoene_Synthase_Lik"/>
    <property type="match status" value="1"/>
</dbReference>
<keyword evidence="3 6" id="KW-0808">Transferase</keyword>
<dbReference type="InterPro" id="IPR008949">
    <property type="entry name" value="Isoprenoid_synthase_dom_sf"/>
</dbReference>
<dbReference type="PROSITE" id="PS01045">
    <property type="entry name" value="SQUALEN_PHYTOEN_SYN_2"/>
    <property type="match status" value="1"/>
</dbReference>
<sequence>MPVFALDPSAAIGATLADDLAACRTAIRAGSKSFYAASMLLPPSVRVSAYGLYAFCRLSDDAVDEAGGHRGAAVARLERRLSAALAGRPDNHPADRALAEVVARHAIPEALPRALLEGLAWDAQGRRYDTLSDLVAYAARVAGAVGAMMTLVMGVRDGHALARACDLGVAMQFTNIARDVGEDARAGRLYLPRAWLDEAGVDQRAFLADPRLSPGLQRVVAGLLAAADGLYARAEPGIAALPLRCRPAIRAAGTIYAEIGRAVEANGLDSVTHRARVSGARKAGLLTGALLPTGRRRGLSAPPLPETAFLVEAVLSHPLPAAHRPPPWWDFSGQVVRVLELIEALEERDAFRRSAPS</sequence>